<gene>
    <name evidence="2" type="ORF">F2Q69_00002968</name>
</gene>
<proteinExistence type="predicted"/>
<sequence length="122" mass="13766">MKCARGNLLVVASNQLLPVNCRRRMDRPPSFPHYQIPNPNLFHQHPPLNSNLNFFLRPPPPLQTPNTYSVPPSPPRIRDLSGTLSSLQSLLSECQRTLDSLSQNLSLDHSSSPQGRFRSLPF</sequence>
<evidence type="ECO:0000256" key="1">
    <source>
        <dbReference type="SAM" id="MobiDB-lite"/>
    </source>
</evidence>
<organism evidence="2 3">
    <name type="scientific">Brassica cretica</name>
    <name type="common">Mustard</name>
    <dbReference type="NCBI Taxonomy" id="69181"/>
    <lineage>
        <taxon>Eukaryota</taxon>
        <taxon>Viridiplantae</taxon>
        <taxon>Streptophyta</taxon>
        <taxon>Embryophyta</taxon>
        <taxon>Tracheophyta</taxon>
        <taxon>Spermatophyta</taxon>
        <taxon>Magnoliopsida</taxon>
        <taxon>eudicotyledons</taxon>
        <taxon>Gunneridae</taxon>
        <taxon>Pentapetalae</taxon>
        <taxon>rosids</taxon>
        <taxon>malvids</taxon>
        <taxon>Brassicales</taxon>
        <taxon>Brassicaceae</taxon>
        <taxon>Brassiceae</taxon>
        <taxon>Brassica</taxon>
    </lineage>
</organism>
<dbReference type="EMBL" id="QGKX02001521">
    <property type="protein sequence ID" value="KAF3507782.1"/>
    <property type="molecule type" value="Genomic_DNA"/>
</dbReference>
<evidence type="ECO:0000313" key="3">
    <source>
        <dbReference type="Proteomes" id="UP000712600"/>
    </source>
</evidence>
<dbReference type="AlphaFoldDB" id="A0A8S9P2S7"/>
<accession>A0A8S9P2S7</accession>
<comment type="caution">
    <text evidence="2">The sequence shown here is derived from an EMBL/GenBank/DDBJ whole genome shotgun (WGS) entry which is preliminary data.</text>
</comment>
<dbReference type="Proteomes" id="UP000712600">
    <property type="component" value="Unassembled WGS sequence"/>
</dbReference>
<evidence type="ECO:0000313" key="2">
    <source>
        <dbReference type="EMBL" id="KAF3507782.1"/>
    </source>
</evidence>
<feature type="region of interest" description="Disordered" evidence="1">
    <location>
        <begin position="53"/>
        <end position="81"/>
    </location>
</feature>
<reference evidence="2" key="1">
    <citation type="submission" date="2019-12" db="EMBL/GenBank/DDBJ databases">
        <title>Genome sequencing and annotation of Brassica cretica.</title>
        <authorList>
            <person name="Studholme D.J."/>
            <person name="Sarris P."/>
        </authorList>
    </citation>
    <scope>NUCLEOTIDE SEQUENCE</scope>
    <source>
        <strain evidence="2">PFS-109/04</strain>
        <tissue evidence="2">Leaf</tissue>
    </source>
</reference>
<name>A0A8S9P2S7_BRACR</name>
<protein>
    <submittedName>
        <fullName evidence="2">Uncharacterized protein</fullName>
    </submittedName>
</protein>